<dbReference type="STRING" id="679192.HMPREF9013_0888"/>
<dbReference type="EMBL" id="ADFR01000002">
    <property type="protein sequence ID" value="EFC06186.1"/>
    <property type="molecule type" value="Genomic_DNA"/>
</dbReference>
<dbReference type="AlphaFoldDB" id="D2MMB0"/>
<evidence type="ECO:0000259" key="2">
    <source>
        <dbReference type="PROSITE" id="PS51109"/>
    </source>
</evidence>
<dbReference type="PROSITE" id="PS51109">
    <property type="entry name" value="G5"/>
    <property type="match status" value="1"/>
</dbReference>
<keyword evidence="1" id="KW-0732">Signal</keyword>
<protein>
    <submittedName>
        <fullName evidence="3">Peptidase, M23 family</fullName>
    </submittedName>
</protein>
<dbReference type="Pfam" id="PF07501">
    <property type="entry name" value="G5"/>
    <property type="match status" value="1"/>
</dbReference>
<dbReference type="InterPro" id="IPR011055">
    <property type="entry name" value="Dup_hybrid_motif"/>
</dbReference>
<dbReference type="OrthoDB" id="9805070at2"/>
<dbReference type="RefSeq" id="WP_006626531.1">
    <property type="nucleotide sequence ID" value="NZ_ADFR01000002.1"/>
</dbReference>
<dbReference type="PANTHER" id="PTHR21666:SF289">
    <property type="entry name" value="L-ALA--D-GLU ENDOPEPTIDASE"/>
    <property type="match status" value="1"/>
</dbReference>
<keyword evidence="4" id="KW-1185">Reference proteome</keyword>
<evidence type="ECO:0000313" key="4">
    <source>
        <dbReference type="Proteomes" id="UP000005017"/>
    </source>
</evidence>
<dbReference type="Gene3D" id="2.70.70.10">
    <property type="entry name" value="Glucose Permease (Domain IIA)"/>
    <property type="match status" value="1"/>
</dbReference>
<dbReference type="eggNOG" id="COG0739">
    <property type="taxonomic scope" value="Bacteria"/>
</dbReference>
<dbReference type="InterPro" id="IPR050570">
    <property type="entry name" value="Cell_wall_metabolism_enzyme"/>
</dbReference>
<gene>
    <name evidence="3" type="ORF">HMPREF9013_0888</name>
</gene>
<organism evidence="3 4">
    <name type="scientific">Bulleidia extructa W1219</name>
    <dbReference type="NCBI Taxonomy" id="679192"/>
    <lineage>
        <taxon>Bacteria</taxon>
        <taxon>Bacillati</taxon>
        <taxon>Bacillota</taxon>
        <taxon>Erysipelotrichia</taxon>
        <taxon>Erysipelotrichales</taxon>
        <taxon>Erysipelotrichaceae</taxon>
        <taxon>Bulleidia</taxon>
    </lineage>
</organism>
<reference evidence="4" key="1">
    <citation type="submission" date="2009-12" db="EMBL/GenBank/DDBJ databases">
        <title>Sequence of Clostridiales genomosp. BVAB3 str. UPII9-5.</title>
        <authorList>
            <person name="Madupu R."/>
            <person name="Durkin A.S."/>
            <person name="Torralba M."/>
            <person name="Methe B."/>
            <person name="Sutton G.G."/>
            <person name="Strausberg R.L."/>
            <person name="Nelson K.E."/>
        </authorList>
    </citation>
    <scope>NUCLEOTIDE SEQUENCE [LARGE SCALE GENOMIC DNA]</scope>
    <source>
        <strain evidence="4">W1219</strain>
    </source>
</reference>
<dbReference type="SUPFAM" id="SSF51261">
    <property type="entry name" value="Duplicated hybrid motif"/>
    <property type="match status" value="1"/>
</dbReference>
<feature type="domain" description="G5" evidence="2">
    <location>
        <begin position="278"/>
        <end position="358"/>
    </location>
</feature>
<evidence type="ECO:0000313" key="3">
    <source>
        <dbReference type="EMBL" id="EFC06186.1"/>
    </source>
</evidence>
<dbReference type="Proteomes" id="UP000005017">
    <property type="component" value="Unassembled WGS sequence"/>
</dbReference>
<name>D2MMB0_9FIRM</name>
<dbReference type="eggNOG" id="COG3583">
    <property type="taxonomic scope" value="Bacteria"/>
</dbReference>
<comment type="caution">
    <text evidence="3">The sequence shown here is derived from an EMBL/GenBank/DDBJ whole genome shotgun (WGS) entry which is preliminary data.</text>
</comment>
<dbReference type="GO" id="GO:0004222">
    <property type="term" value="F:metalloendopeptidase activity"/>
    <property type="evidence" value="ECO:0007669"/>
    <property type="project" value="TreeGrafter"/>
</dbReference>
<dbReference type="SMART" id="SM01208">
    <property type="entry name" value="G5"/>
    <property type="match status" value="1"/>
</dbReference>
<accession>D2MMB0</accession>
<dbReference type="PANTHER" id="PTHR21666">
    <property type="entry name" value="PEPTIDASE-RELATED"/>
    <property type="match status" value="1"/>
</dbReference>
<dbReference type="InterPro" id="IPR011098">
    <property type="entry name" value="G5_dom"/>
</dbReference>
<sequence>MKKWAHLLVALWLAIGITFCSQSPDSLHLSRERLVGMFNQKVESLFLFPKNHLALYYRDQFIGFISSQEAYEQHLKKIYENNYKKKYPNSHCSLGNGFYLLKQKGFEKIENQDEKIFAYLEKNEAYTLKTKAVRFLKEGKEYTRIYVASEDLYQKAYQRFLHYFVSEDNLASLKKPTSQFKDYGTKIRSVSFPENTKIETAYALPKEIKSSEEEVLRFLEYGDLEKRNTYVAKEGDQLDGIGTLNGGLSVEQLKRLNANVKAISEGQVWNVQYFRSPLEVVVYKEVLKKEEIPFRTEYVQDNQLKKGEWKQLQAGKNGFQNVLYEEKWVNGILVSGKKKSHRVIEEAKNALIAVGNKNELAIGTGSYIAPVKNPKISCKWACYAGHEGLDFINAYQRWAQVYASDDGTIAEIGKNDTLGNYIIIDHHNGYETVYSHLKEKAKGELGSIVKKGNVIGWIGMSGKASHPHVGFSIRQKKTGKLMNACNGLMDCTGYLK</sequence>
<dbReference type="Gene3D" id="2.20.230.10">
    <property type="entry name" value="Resuscitation-promoting factor rpfb"/>
    <property type="match status" value="1"/>
</dbReference>
<proteinExistence type="predicted"/>
<evidence type="ECO:0000256" key="1">
    <source>
        <dbReference type="ARBA" id="ARBA00022729"/>
    </source>
</evidence>
<dbReference type="InterPro" id="IPR016047">
    <property type="entry name" value="M23ase_b-sheet_dom"/>
</dbReference>
<dbReference type="CDD" id="cd12797">
    <property type="entry name" value="M23_peptidase"/>
    <property type="match status" value="1"/>
</dbReference>
<dbReference type="Pfam" id="PF01551">
    <property type="entry name" value="Peptidase_M23"/>
    <property type="match status" value="1"/>
</dbReference>